<dbReference type="AlphaFoldDB" id="A0A8H7S485"/>
<dbReference type="Proteomes" id="UP000646827">
    <property type="component" value="Unassembled WGS sequence"/>
</dbReference>
<feature type="domain" description="N-acetyltransferase" evidence="1">
    <location>
        <begin position="8"/>
        <end position="184"/>
    </location>
</feature>
<comment type="caution">
    <text evidence="2">The sequence shown here is derived from an EMBL/GenBank/DDBJ whole genome shotgun (WGS) entry which is preliminary data.</text>
</comment>
<organism evidence="2 3">
    <name type="scientific">Circinella minor</name>
    <dbReference type="NCBI Taxonomy" id="1195481"/>
    <lineage>
        <taxon>Eukaryota</taxon>
        <taxon>Fungi</taxon>
        <taxon>Fungi incertae sedis</taxon>
        <taxon>Mucoromycota</taxon>
        <taxon>Mucoromycotina</taxon>
        <taxon>Mucoromycetes</taxon>
        <taxon>Mucorales</taxon>
        <taxon>Lichtheimiaceae</taxon>
        <taxon>Circinella</taxon>
    </lineage>
</organism>
<evidence type="ECO:0000313" key="3">
    <source>
        <dbReference type="Proteomes" id="UP000646827"/>
    </source>
</evidence>
<dbReference type="CDD" id="cd04301">
    <property type="entry name" value="NAT_SF"/>
    <property type="match status" value="1"/>
</dbReference>
<gene>
    <name evidence="2" type="ORF">INT45_007750</name>
</gene>
<sequence length="184" mass="21039">MVQEQLDYHIREVTLEDLQYTDSVVKIVNEAYQTGDSWTKARDTFDFDVPRTNAEEINGLIKENVSNKKTHILIYVFDTTHKEESVIGTLLANYPNDKGESEFTLLSVAPQYQSKGIGGQLMHCMFNRIKRMGATTVVLDLLDNRIDLVAWYKKLGFIEIGKKEFNWRGNTIAGVSSLLMKKDI</sequence>
<accession>A0A8H7S485</accession>
<dbReference type="InterPro" id="IPR000182">
    <property type="entry name" value="GNAT_dom"/>
</dbReference>
<dbReference type="SUPFAM" id="SSF55729">
    <property type="entry name" value="Acyl-CoA N-acyltransferases (Nat)"/>
    <property type="match status" value="1"/>
</dbReference>
<dbReference type="OrthoDB" id="410198at2759"/>
<dbReference type="EMBL" id="JAEPRB010000117">
    <property type="protein sequence ID" value="KAG2221173.1"/>
    <property type="molecule type" value="Genomic_DNA"/>
</dbReference>
<reference evidence="2 3" key="1">
    <citation type="submission" date="2020-12" db="EMBL/GenBank/DDBJ databases">
        <title>Metabolic potential, ecology and presence of endohyphal bacteria is reflected in genomic diversity of Mucoromycotina.</title>
        <authorList>
            <person name="Muszewska A."/>
            <person name="Okrasinska A."/>
            <person name="Steczkiewicz K."/>
            <person name="Drgas O."/>
            <person name="Orlowska M."/>
            <person name="Perlinska-Lenart U."/>
            <person name="Aleksandrzak-Piekarczyk T."/>
            <person name="Szatraj K."/>
            <person name="Zielenkiewicz U."/>
            <person name="Pilsyk S."/>
            <person name="Malc E."/>
            <person name="Mieczkowski P."/>
            <person name="Kruszewska J.S."/>
            <person name="Biernat P."/>
            <person name="Pawlowska J."/>
        </authorList>
    </citation>
    <scope>NUCLEOTIDE SEQUENCE [LARGE SCALE GENOMIC DNA]</scope>
    <source>
        <strain evidence="2 3">CBS 142.35</strain>
    </source>
</reference>
<dbReference type="InterPro" id="IPR016181">
    <property type="entry name" value="Acyl_CoA_acyltransferase"/>
</dbReference>
<name>A0A8H7S485_9FUNG</name>
<dbReference type="Gene3D" id="3.40.630.30">
    <property type="match status" value="1"/>
</dbReference>
<dbReference type="PROSITE" id="PS51186">
    <property type="entry name" value="GNAT"/>
    <property type="match status" value="1"/>
</dbReference>
<proteinExistence type="predicted"/>
<evidence type="ECO:0000313" key="2">
    <source>
        <dbReference type="EMBL" id="KAG2221173.1"/>
    </source>
</evidence>
<evidence type="ECO:0000259" key="1">
    <source>
        <dbReference type="PROSITE" id="PS51186"/>
    </source>
</evidence>
<dbReference type="Pfam" id="PF00583">
    <property type="entry name" value="Acetyltransf_1"/>
    <property type="match status" value="1"/>
</dbReference>
<dbReference type="PANTHER" id="PTHR43617">
    <property type="entry name" value="L-AMINO ACID N-ACETYLTRANSFERASE"/>
    <property type="match status" value="1"/>
</dbReference>
<dbReference type="InterPro" id="IPR050276">
    <property type="entry name" value="MshD_Acetyltransferase"/>
</dbReference>
<protein>
    <recommendedName>
        <fullName evidence="1">N-acetyltransferase domain-containing protein</fullName>
    </recommendedName>
</protein>
<keyword evidence="3" id="KW-1185">Reference proteome</keyword>
<dbReference type="GO" id="GO:0016747">
    <property type="term" value="F:acyltransferase activity, transferring groups other than amino-acyl groups"/>
    <property type="evidence" value="ECO:0007669"/>
    <property type="project" value="InterPro"/>
</dbReference>